<dbReference type="PATRIC" id="fig|1415166.3.peg.5573"/>
<evidence type="ECO:0000313" key="3">
    <source>
        <dbReference type="Proteomes" id="UP000019150"/>
    </source>
</evidence>
<dbReference type="Proteomes" id="UP000019150">
    <property type="component" value="Chromosome"/>
</dbReference>
<protein>
    <submittedName>
        <fullName evidence="2">Uncharacterized protein</fullName>
    </submittedName>
</protein>
<dbReference type="KEGG" id="nno:NONO_c54030"/>
<dbReference type="EMBL" id="CP006850">
    <property type="protein sequence ID" value="AHH20183.1"/>
    <property type="molecule type" value="Genomic_DNA"/>
</dbReference>
<reference evidence="2 3" key="1">
    <citation type="journal article" date="2014" name="Appl. Environ. Microbiol.">
        <title>Insights into the Microbial Degradation of Rubber and Gutta-Percha by Analysis of the Complete Genome of Nocardia nova SH22a.</title>
        <authorList>
            <person name="Luo Q."/>
            <person name="Hiessl S."/>
            <person name="Poehlein A."/>
            <person name="Daniel R."/>
            <person name="Steinbuchel A."/>
        </authorList>
    </citation>
    <scope>NUCLEOTIDE SEQUENCE [LARGE SCALE GENOMIC DNA]</scope>
    <source>
        <strain evidence="2">SH22a</strain>
    </source>
</reference>
<name>W5TMG2_9NOCA</name>
<dbReference type="AlphaFoldDB" id="W5TMG2"/>
<dbReference type="HOGENOM" id="CLU_2586190_0_0_11"/>
<organism evidence="2 3">
    <name type="scientific">Nocardia nova SH22a</name>
    <dbReference type="NCBI Taxonomy" id="1415166"/>
    <lineage>
        <taxon>Bacteria</taxon>
        <taxon>Bacillati</taxon>
        <taxon>Actinomycetota</taxon>
        <taxon>Actinomycetes</taxon>
        <taxon>Mycobacteriales</taxon>
        <taxon>Nocardiaceae</taxon>
        <taxon>Nocardia</taxon>
    </lineage>
</organism>
<dbReference type="STRING" id="1415166.NONO_c54030"/>
<proteinExistence type="predicted"/>
<keyword evidence="3" id="KW-1185">Reference proteome</keyword>
<gene>
    <name evidence="2" type="ORF">NONO_c54030</name>
</gene>
<sequence length="80" mass="8653">MVRAHPGHRICPPTRPKSGPVQSRSAEVGVATVSRYQAVSSPGLMSARRGGVGSRAGWITTRRNRSDLPRGLRETFAVWA</sequence>
<accession>W5TMG2</accession>
<evidence type="ECO:0000313" key="2">
    <source>
        <dbReference type="EMBL" id="AHH20183.1"/>
    </source>
</evidence>
<feature type="region of interest" description="Disordered" evidence="1">
    <location>
        <begin position="1"/>
        <end position="24"/>
    </location>
</feature>
<evidence type="ECO:0000256" key="1">
    <source>
        <dbReference type="SAM" id="MobiDB-lite"/>
    </source>
</evidence>